<dbReference type="Pfam" id="PF03401">
    <property type="entry name" value="TctC"/>
    <property type="match status" value="1"/>
</dbReference>
<dbReference type="AlphaFoldDB" id="A0A4Z0BJS0"/>
<dbReference type="PIRSF" id="PIRSF017082">
    <property type="entry name" value="YflP"/>
    <property type="match status" value="1"/>
</dbReference>
<reference evidence="3 4" key="1">
    <citation type="submission" date="2019-03" db="EMBL/GenBank/DDBJ databases">
        <title>Ramlibacter rhizophilus CCTCC AB2015357, whole genome shotgun sequence.</title>
        <authorList>
            <person name="Zhang X."/>
            <person name="Feng G."/>
            <person name="Zhu H."/>
        </authorList>
    </citation>
    <scope>NUCLEOTIDE SEQUENCE [LARGE SCALE GENOMIC DNA]</scope>
    <source>
        <strain evidence="3 4">CCTCC AB2015357</strain>
    </source>
</reference>
<feature type="chain" id="PRO_5021453205" evidence="2">
    <location>
        <begin position="38"/>
        <end position="329"/>
    </location>
</feature>
<keyword evidence="2" id="KW-0732">Signal</keyword>
<dbReference type="InterPro" id="IPR042100">
    <property type="entry name" value="Bug_dom1"/>
</dbReference>
<dbReference type="OrthoDB" id="8678477at2"/>
<protein>
    <submittedName>
        <fullName evidence="3">Tripartite tricarboxylate transporter substrate binding protein</fullName>
    </submittedName>
</protein>
<name>A0A4Z0BJS0_9BURK</name>
<dbReference type="PANTHER" id="PTHR42928">
    <property type="entry name" value="TRICARBOXYLATE-BINDING PROTEIN"/>
    <property type="match status" value="1"/>
</dbReference>
<dbReference type="Gene3D" id="3.40.190.150">
    <property type="entry name" value="Bordetella uptake gene, domain 1"/>
    <property type="match status" value="1"/>
</dbReference>
<comment type="caution">
    <text evidence="3">The sequence shown here is derived from an EMBL/GenBank/DDBJ whole genome shotgun (WGS) entry which is preliminary data.</text>
</comment>
<proteinExistence type="inferred from homology"/>
<organism evidence="3 4">
    <name type="scientific">Ramlibacter rhizophilus</name>
    <dbReference type="NCBI Taxonomy" id="1781167"/>
    <lineage>
        <taxon>Bacteria</taxon>
        <taxon>Pseudomonadati</taxon>
        <taxon>Pseudomonadota</taxon>
        <taxon>Betaproteobacteria</taxon>
        <taxon>Burkholderiales</taxon>
        <taxon>Comamonadaceae</taxon>
        <taxon>Ramlibacter</taxon>
    </lineage>
</organism>
<dbReference type="CDD" id="cd07012">
    <property type="entry name" value="PBP2_Bug_TTT"/>
    <property type="match status" value="1"/>
</dbReference>
<accession>A0A4Z0BJS0</accession>
<dbReference type="Proteomes" id="UP000297564">
    <property type="component" value="Unassembled WGS sequence"/>
</dbReference>
<comment type="similarity">
    <text evidence="1">Belongs to the UPF0065 (bug) family.</text>
</comment>
<evidence type="ECO:0000313" key="4">
    <source>
        <dbReference type="Proteomes" id="UP000297564"/>
    </source>
</evidence>
<sequence>MTPRTQQETSMHSPSRLSRRALVAATLLGLLVASASAQDYPQRPVSIVVTLPPGSTVDVLARAFGQQLSQRLKQSVVVENKPGAGLMLGMQNVAAAPADGHMLAFTPVTPLTIQPHRTKTSYAMDSFVPLCQTFENVFFLAVPSSSPHTSAKGVLEHLKAQPGKLRYGHSGTGSAPHLMAEEMWRSLGVSATDVPYRGETAFGPDLMAGVLDAGMVTTSMLQQLKFRPLAVFAPERSKAFPDVPTTAELGAKVLPSAYGGLFVRAGTAPEVVSRLEGLCKDIVATPAYQKQAETLQQNATYLDRDAFARRLTDDAQAKGKLLSQLKLRD</sequence>
<evidence type="ECO:0000256" key="1">
    <source>
        <dbReference type="ARBA" id="ARBA00006987"/>
    </source>
</evidence>
<dbReference type="InterPro" id="IPR005064">
    <property type="entry name" value="BUG"/>
</dbReference>
<evidence type="ECO:0000313" key="3">
    <source>
        <dbReference type="EMBL" id="TFY98669.1"/>
    </source>
</evidence>
<dbReference type="Gene3D" id="3.40.190.10">
    <property type="entry name" value="Periplasmic binding protein-like II"/>
    <property type="match status" value="1"/>
</dbReference>
<evidence type="ECO:0000256" key="2">
    <source>
        <dbReference type="SAM" id="SignalP"/>
    </source>
</evidence>
<dbReference type="EMBL" id="SMLL01000005">
    <property type="protein sequence ID" value="TFY98669.1"/>
    <property type="molecule type" value="Genomic_DNA"/>
</dbReference>
<feature type="signal peptide" evidence="2">
    <location>
        <begin position="1"/>
        <end position="37"/>
    </location>
</feature>
<gene>
    <name evidence="3" type="ORF">EZ242_14185</name>
</gene>
<dbReference type="PANTHER" id="PTHR42928:SF5">
    <property type="entry name" value="BLR1237 PROTEIN"/>
    <property type="match status" value="1"/>
</dbReference>
<keyword evidence="4" id="KW-1185">Reference proteome</keyword>
<dbReference type="SUPFAM" id="SSF53850">
    <property type="entry name" value="Periplasmic binding protein-like II"/>
    <property type="match status" value="1"/>
</dbReference>